<dbReference type="PANTHER" id="PTHR48083:SF6">
    <property type="entry name" value="ACYL-COA DEHYDROGENASE 6"/>
    <property type="match status" value="1"/>
</dbReference>
<dbReference type="InterPro" id="IPR036250">
    <property type="entry name" value="AcylCo_DH-like_C"/>
</dbReference>
<keyword evidence="4 6" id="KW-0274">FAD</keyword>
<dbReference type="InterPro" id="IPR006091">
    <property type="entry name" value="Acyl-CoA_Oxase/DH_mid-dom"/>
</dbReference>
<dbReference type="InterPro" id="IPR046373">
    <property type="entry name" value="Acyl-CoA_Oxase/DH_mid-dom_sf"/>
</dbReference>
<evidence type="ECO:0000259" key="8">
    <source>
        <dbReference type="Pfam" id="PF02770"/>
    </source>
</evidence>
<evidence type="ECO:0000256" key="2">
    <source>
        <dbReference type="ARBA" id="ARBA00009347"/>
    </source>
</evidence>
<evidence type="ECO:0000256" key="6">
    <source>
        <dbReference type="RuleBase" id="RU362125"/>
    </source>
</evidence>
<dbReference type="Pfam" id="PF02770">
    <property type="entry name" value="Acyl-CoA_dh_M"/>
    <property type="match status" value="1"/>
</dbReference>
<dbReference type="PROSITE" id="PS00073">
    <property type="entry name" value="ACYL_COA_DH_2"/>
    <property type="match status" value="1"/>
</dbReference>
<evidence type="ECO:0000256" key="5">
    <source>
        <dbReference type="ARBA" id="ARBA00023002"/>
    </source>
</evidence>
<keyword evidence="5 6" id="KW-0560">Oxidoreductase</keyword>
<dbReference type="AlphaFoldDB" id="A0A1G7B1H4"/>
<evidence type="ECO:0000259" key="9">
    <source>
        <dbReference type="Pfam" id="PF02771"/>
    </source>
</evidence>
<dbReference type="RefSeq" id="WP_090571750.1">
    <property type="nucleotide sequence ID" value="NZ_FMXZ01000078.1"/>
</dbReference>
<keyword evidence="3 6" id="KW-0285">Flavoprotein</keyword>
<dbReference type="Proteomes" id="UP000198925">
    <property type="component" value="Unassembled WGS sequence"/>
</dbReference>
<dbReference type="GO" id="GO:0003995">
    <property type="term" value="F:acyl-CoA dehydrogenase activity"/>
    <property type="evidence" value="ECO:0007669"/>
    <property type="project" value="InterPro"/>
</dbReference>
<feature type="domain" description="Acyl-CoA dehydrogenase/oxidase C-terminal" evidence="7">
    <location>
        <begin position="230"/>
        <end position="378"/>
    </location>
</feature>
<dbReference type="SUPFAM" id="SSF56645">
    <property type="entry name" value="Acyl-CoA dehydrogenase NM domain-like"/>
    <property type="match status" value="1"/>
</dbReference>
<evidence type="ECO:0000313" key="11">
    <source>
        <dbReference type="Proteomes" id="UP000198925"/>
    </source>
</evidence>
<dbReference type="InterPro" id="IPR006089">
    <property type="entry name" value="Acyl-CoA_DH_CS"/>
</dbReference>
<dbReference type="GO" id="GO:0033539">
    <property type="term" value="P:fatty acid beta-oxidation using acyl-CoA dehydrogenase"/>
    <property type="evidence" value="ECO:0007669"/>
    <property type="project" value="TreeGrafter"/>
</dbReference>
<dbReference type="InterPro" id="IPR050741">
    <property type="entry name" value="Acyl-CoA_dehydrogenase"/>
</dbReference>
<dbReference type="OrthoDB" id="5510711at2"/>
<reference evidence="10 11" key="1">
    <citation type="submission" date="2016-10" db="EMBL/GenBank/DDBJ databases">
        <authorList>
            <person name="de Groot N.N."/>
        </authorList>
    </citation>
    <scope>NUCLEOTIDE SEQUENCE [LARGE SCALE GENOMIC DNA]</scope>
    <source>
        <strain evidence="10 11">CPCC 100156</strain>
    </source>
</reference>
<dbReference type="Gene3D" id="2.40.110.10">
    <property type="entry name" value="Butyryl-CoA Dehydrogenase, subunit A, domain 2"/>
    <property type="match status" value="1"/>
</dbReference>
<protein>
    <submittedName>
        <fullName evidence="10">Citronellyl-CoA dehydrogenase</fullName>
    </submittedName>
</protein>
<dbReference type="PANTHER" id="PTHR48083">
    <property type="entry name" value="MEDIUM-CHAIN SPECIFIC ACYL-COA DEHYDROGENASE, MITOCHONDRIAL-RELATED"/>
    <property type="match status" value="1"/>
</dbReference>
<dbReference type="InterPro" id="IPR013786">
    <property type="entry name" value="AcylCoA_DH/ox_N"/>
</dbReference>
<dbReference type="InterPro" id="IPR009075">
    <property type="entry name" value="AcylCo_DH/oxidase_C"/>
</dbReference>
<comment type="cofactor">
    <cofactor evidence="1 6">
        <name>FAD</name>
        <dbReference type="ChEBI" id="CHEBI:57692"/>
    </cofactor>
</comment>
<dbReference type="InterPro" id="IPR009100">
    <property type="entry name" value="AcylCoA_DH/oxidase_NM_dom_sf"/>
</dbReference>
<dbReference type="FunFam" id="2.40.110.10:FF:000002">
    <property type="entry name" value="Acyl-CoA dehydrogenase fadE12"/>
    <property type="match status" value="1"/>
</dbReference>
<dbReference type="Gene3D" id="1.20.140.10">
    <property type="entry name" value="Butyryl-CoA Dehydrogenase, subunit A, domain 3"/>
    <property type="match status" value="1"/>
</dbReference>
<evidence type="ECO:0000256" key="1">
    <source>
        <dbReference type="ARBA" id="ARBA00001974"/>
    </source>
</evidence>
<accession>A0A1G7B1H4</accession>
<evidence type="ECO:0000256" key="3">
    <source>
        <dbReference type="ARBA" id="ARBA00022630"/>
    </source>
</evidence>
<dbReference type="EMBL" id="FMZX01000022">
    <property type="protein sequence ID" value="SDE20095.1"/>
    <property type="molecule type" value="Genomic_DNA"/>
</dbReference>
<feature type="domain" description="Acyl-CoA dehydrogenase/oxidase N-terminal" evidence="9">
    <location>
        <begin position="4"/>
        <end position="118"/>
    </location>
</feature>
<dbReference type="InterPro" id="IPR037069">
    <property type="entry name" value="AcylCoA_DH/ox_N_sf"/>
</dbReference>
<dbReference type="Gene3D" id="1.10.540.10">
    <property type="entry name" value="Acyl-CoA dehydrogenase/oxidase, N-terminal domain"/>
    <property type="match status" value="1"/>
</dbReference>
<evidence type="ECO:0000259" key="7">
    <source>
        <dbReference type="Pfam" id="PF00441"/>
    </source>
</evidence>
<evidence type="ECO:0000313" key="10">
    <source>
        <dbReference type="EMBL" id="SDE20095.1"/>
    </source>
</evidence>
<dbReference type="GO" id="GO:0005737">
    <property type="term" value="C:cytoplasm"/>
    <property type="evidence" value="ECO:0007669"/>
    <property type="project" value="TreeGrafter"/>
</dbReference>
<proteinExistence type="inferred from homology"/>
<gene>
    <name evidence="10" type="ORF">SAMN04487779_102223</name>
</gene>
<keyword evidence="11" id="KW-1185">Reference proteome</keyword>
<dbReference type="SUPFAM" id="SSF47203">
    <property type="entry name" value="Acyl-CoA dehydrogenase C-terminal domain-like"/>
    <property type="match status" value="1"/>
</dbReference>
<comment type="similarity">
    <text evidence="2 6">Belongs to the acyl-CoA dehydrogenase family.</text>
</comment>
<dbReference type="GO" id="GO:0050660">
    <property type="term" value="F:flavin adenine dinucleotide binding"/>
    <property type="evidence" value="ECO:0007669"/>
    <property type="project" value="InterPro"/>
</dbReference>
<dbReference type="Pfam" id="PF00441">
    <property type="entry name" value="Acyl-CoA_dh_1"/>
    <property type="match status" value="1"/>
</dbReference>
<sequence>MLFTEEHEAIRRTIARIVKEEINPHVDEWEKAGRYPAHQVMKILGKAGLLGITRPPSFGGLGLDYSYETVMAEELGHVAAQGVSTSIGVQTNMCCPALAKHGSDELRREFLVPLIAGDMVGAIGVSEEGAGSDVASIRTHARRDGDDYVINGGKMWITNGAQADWICLLCNTGEEGAPHRNKSLIVVPMKTKGVTVARVLDKLGLRCSDTAQIFFDEVRVPVRNRIGEEGKGFIYQMEQFQEERLYGATRSITQLEDAVAMTAEYTGQRQAFGQALLDNQWIQFKLAEWQTEIEALRSLIYRAVEIYVNGGNVTRLASMAKLKAGQLLQVIPSGCLQFWGGQGFMWENPVSRIYRDSRISSIGGGANEVMLQIIAKDMGLSHRQRKRH</sequence>
<dbReference type="STRING" id="938405.SAMN02927895_05769"/>
<feature type="domain" description="Acyl-CoA oxidase/dehydrogenase middle" evidence="8">
    <location>
        <begin position="122"/>
        <end position="218"/>
    </location>
</feature>
<dbReference type="Pfam" id="PF02771">
    <property type="entry name" value="Acyl-CoA_dh_N"/>
    <property type="match status" value="1"/>
</dbReference>
<dbReference type="PROSITE" id="PS00072">
    <property type="entry name" value="ACYL_COA_DH_1"/>
    <property type="match status" value="1"/>
</dbReference>
<organism evidence="10 11">
    <name type="scientific">Belnapia rosea</name>
    <dbReference type="NCBI Taxonomy" id="938405"/>
    <lineage>
        <taxon>Bacteria</taxon>
        <taxon>Pseudomonadati</taxon>
        <taxon>Pseudomonadota</taxon>
        <taxon>Alphaproteobacteria</taxon>
        <taxon>Acetobacterales</taxon>
        <taxon>Roseomonadaceae</taxon>
        <taxon>Belnapia</taxon>
    </lineage>
</organism>
<name>A0A1G7B1H4_9PROT</name>
<evidence type="ECO:0000256" key="4">
    <source>
        <dbReference type="ARBA" id="ARBA00022827"/>
    </source>
</evidence>